<dbReference type="PROSITE" id="PS51257">
    <property type="entry name" value="PROKAR_LIPOPROTEIN"/>
    <property type="match status" value="1"/>
</dbReference>
<dbReference type="AlphaFoldDB" id="A0A9D9E6L8"/>
<accession>A0A9D9E6L8</accession>
<dbReference type="Proteomes" id="UP000823636">
    <property type="component" value="Unassembled WGS sequence"/>
</dbReference>
<feature type="chain" id="PRO_5038833422" evidence="3">
    <location>
        <begin position="28"/>
        <end position="326"/>
    </location>
</feature>
<sequence>MTRIKHYMLIISLMALVSGCSGGKASATNEAERPAVPEFNADSAYSYTQKQLEFGYRIPNTPAHRATAEYLQKELARHGAEVTPQTAKVTAYDGTELDITNIIGSFSPEKQKRILLMAHWDSRPYADNDPDPANHRKPIPGADDGAASVAVLLEIARQIGSSAPSAGVDIVLFDAEDYGAPYFASSVTDPDRTWCLGSQYWSKNPHKAGYRAEFGILLDMVAGRGSVFHKEQYSVQYASTQVDKIWKEASDIGYGSYFIPRRGCTVTDDHYFVNEYTGIPCVDIIAYTPENCFPPYWHTLGDNIDNIDKNTMKAVGATVLSVIYKE</sequence>
<feature type="domain" description="Peptidase M28" evidence="4">
    <location>
        <begin position="101"/>
        <end position="322"/>
    </location>
</feature>
<dbReference type="GO" id="GO:0008270">
    <property type="term" value="F:zinc ion binding"/>
    <property type="evidence" value="ECO:0007669"/>
    <property type="project" value="TreeGrafter"/>
</dbReference>
<dbReference type="EMBL" id="JADIMW010000084">
    <property type="protein sequence ID" value="MBO8438880.1"/>
    <property type="molecule type" value="Genomic_DNA"/>
</dbReference>
<keyword evidence="1" id="KW-0808">Transferase</keyword>
<feature type="signal peptide" evidence="3">
    <location>
        <begin position="1"/>
        <end position="27"/>
    </location>
</feature>
<dbReference type="PANTHER" id="PTHR12283">
    <property type="entry name" value="GLUTAMINYL-PEPTIDE CYCLOTRANSFERASE"/>
    <property type="match status" value="1"/>
</dbReference>
<evidence type="ECO:0000256" key="1">
    <source>
        <dbReference type="ARBA" id="ARBA00022679"/>
    </source>
</evidence>
<evidence type="ECO:0000256" key="3">
    <source>
        <dbReference type="SAM" id="SignalP"/>
    </source>
</evidence>
<dbReference type="GO" id="GO:0016603">
    <property type="term" value="F:glutaminyl-peptide cyclotransferase activity"/>
    <property type="evidence" value="ECO:0007669"/>
    <property type="project" value="TreeGrafter"/>
</dbReference>
<gene>
    <name evidence="5" type="ORF">IAC54_08320</name>
</gene>
<protein>
    <submittedName>
        <fullName evidence="5">M28 family peptidase</fullName>
    </submittedName>
</protein>
<dbReference type="InterPro" id="IPR040234">
    <property type="entry name" value="QC/QCL"/>
</dbReference>
<reference evidence="5" key="1">
    <citation type="submission" date="2020-10" db="EMBL/GenBank/DDBJ databases">
        <authorList>
            <person name="Gilroy R."/>
        </authorList>
    </citation>
    <scope>NUCLEOTIDE SEQUENCE</scope>
    <source>
        <strain evidence="5">G3-4614</strain>
    </source>
</reference>
<dbReference type="Pfam" id="PF04389">
    <property type="entry name" value="Peptidase_M28"/>
    <property type="match status" value="1"/>
</dbReference>
<name>A0A9D9E6L8_9BACT</name>
<evidence type="ECO:0000313" key="5">
    <source>
        <dbReference type="EMBL" id="MBO8438880.1"/>
    </source>
</evidence>
<evidence type="ECO:0000259" key="4">
    <source>
        <dbReference type="Pfam" id="PF04389"/>
    </source>
</evidence>
<evidence type="ECO:0000256" key="2">
    <source>
        <dbReference type="ARBA" id="ARBA00023315"/>
    </source>
</evidence>
<organism evidence="5 6">
    <name type="scientific">Candidatus Caccoplasma merdipullorum</name>
    <dbReference type="NCBI Taxonomy" id="2840718"/>
    <lineage>
        <taxon>Bacteria</taxon>
        <taxon>Pseudomonadati</taxon>
        <taxon>Bacteroidota</taxon>
        <taxon>Bacteroidia</taxon>
        <taxon>Bacteroidales</taxon>
        <taxon>Bacteroidaceae</taxon>
        <taxon>Bacteroidaceae incertae sedis</taxon>
        <taxon>Candidatus Caccoplasma</taxon>
    </lineage>
</organism>
<keyword evidence="3" id="KW-0732">Signal</keyword>
<dbReference type="Gene3D" id="3.40.630.10">
    <property type="entry name" value="Zn peptidases"/>
    <property type="match status" value="1"/>
</dbReference>
<dbReference type="InterPro" id="IPR007484">
    <property type="entry name" value="Peptidase_M28"/>
</dbReference>
<proteinExistence type="predicted"/>
<comment type="caution">
    <text evidence="5">The sequence shown here is derived from an EMBL/GenBank/DDBJ whole genome shotgun (WGS) entry which is preliminary data.</text>
</comment>
<keyword evidence="2" id="KW-0012">Acyltransferase</keyword>
<evidence type="ECO:0000313" key="6">
    <source>
        <dbReference type="Proteomes" id="UP000823636"/>
    </source>
</evidence>
<reference evidence="5" key="2">
    <citation type="journal article" date="2021" name="PeerJ">
        <title>Extensive microbial diversity within the chicken gut microbiome revealed by metagenomics and culture.</title>
        <authorList>
            <person name="Gilroy R."/>
            <person name="Ravi A."/>
            <person name="Getino M."/>
            <person name="Pursley I."/>
            <person name="Horton D.L."/>
            <person name="Alikhan N.F."/>
            <person name="Baker D."/>
            <person name="Gharbi K."/>
            <person name="Hall N."/>
            <person name="Watson M."/>
            <person name="Adriaenssens E.M."/>
            <person name="Foster-Nyarko E."/>
            <person name="Jarju S."/>
            <person name="Secka A."/>
            <person name="Antonio M."/>
            <person name="Oren A."/>
            <person name="Chaudhuri R.R."/>
            <person name="La Ragione R."/>
            <person name="Hildebrand F."/>
            <person name="Pallen M.J."/>
        </authorList>
    </citation>
    <scope>NUCLEOTIDE SEQUENCE</scope>
    <source>
        <strain evidence="5">G3-4614</strain>
    </source>
</reference>
<dbReference type="PANTHER" id="PTHR12283:SF6">
    <property type="entry name" value="GLUTAMINYL-PEPTIDE CYCLOTRANSFERASE-RELATED"/>
    <property type="match status" value="1"/>
</dbReference>
<dbReference type="SUPFAM" id="SSF53187">
    <property type="entry name" value="Zn-dependent exopeptidases"/>
    <property type="match status" value="1"/>
</dbReference>